<keyword evidence="1" id="KW-0175">Coiled coil</keyword>
<feature type="coiled-coil region" evidence="1">
    <location>
        <begin position="77"/>
        <end position="165"/>
    </location>
</feature>
<evidence type="ECO:0000259" key="2">
    <source>
        <dbReference type="Pfam" id="PF24555"/>
    </source>
</evidence>
<evidence type="ECO:0000313" key="3">
    <source>
        <dbReference type="EMBL" id="CAI8014527.1"/>
    </source>
</evidence>
<evidence type="ECO:0000313" key="4">
    <source>
        <dbReference type="Proteomes" id="UP001174909"/>
    </source>
</evidence>
<proteinExistence type="predicted"/>
<dbReference type="Pfam" id="PF24555">
    <property type="entry name" value="CC4_CEP85"/>
    <property type="match status" value="1"/>
</dbReference>
<dbReference type="PANTHER" id="PTHR31075">
    <property type="entry name" value="CENTROSOMAL PROTEIN OF 85 KDA"/>
    <property type="match status" value="1"/>
</dbReference>
<name>A0AA35RNV6_GEOBA</name>
<feature type="domain" description="Centrosomal protein of 85 kDa-like CC4 coiled-coil" evidence="2">
    <location>
        <begin position="141"/>
        <end position="212"/>
    </location>
</feature>
<comment type="caution">
    <text evidence="3">The sequence shown here is derived from an EMBL/GenBank/DDBJ whole genome shotgun (WGS) entry which is preliminary data.</text>
</comment>
<dbReference type="Proteomes" id="UP001174909">
    <property type="component" value="Unassembled WGS sequence"/>
</dbReference>
<keyword evidence="4" id="KW-1185">Reference proteome</keyword>
<organism evidence="3 4">
    <name type="scientific">Geodia barretti</name>
    <name type="common">Barrett's horny sponge</name>
    <dbReference type="NCBI Taxonomy" id="519541"/>
    <lineage>
        <taxon>Eukaryota</taxon>
        <taxon>Metazoa</taxon>
        <taxon>Porifera</taxon>
        <taxon>Demospongiae</taxon>
        <taxon>Heteroscleromorpha</taxon>
        <taxon>Tetractinellida</taxon>
        <taxon>Astrophorina</taxon>
        <taxon>Geodiidae</taxon>
        <taxon>Geodia</taxon>
    </lineage>
</organism>
<protein>
    <submittedName>
        <fullName evidence="3">Centrosomal protein of 85 kDa</fullName>
    </submittedName>
</protein>
<gene>
    <name evidence="3" type="ORF">GBAR_LOCUS9058</name>
</gene>
<dbReference type="InterPro" id="IPR040210">
    <property type="entry name" value="Cep85/Cep85L"/>
</dbReference>
<accession>A0AA35RNV6</accession>
<dbReference type="PANTHER" id="PTHR31075:SF4">
    <property type="entry name" value="CENTROSOMAL PROTEIN OF 85 KDA"/>
    <property type="match status" value="1"/>
</dbReference>
<sequence>MVVRTCILSLFFSDQIDRLTKYMGHMPSMEEHQALETQNREIQMQCEIMAKRLAEAEIALKKALRGASEKDVLVQSKECIQRELEDARLSLETHKQSIAILEPENMMLKKECQHLKKVIVEAERRCRQELQAMRERHRARFVEATAKLRNQYKSLAKRARALESQLTKNYDAMMALNSELQSSQGTIGALKTSVKDLVFQNQELLEKNISLQESSAEALKVSSCLSEAQSSAVQQLRFELSHCTEELDSLVSLSISLLKGQEPNPIMLFGSDSRAIPSDEDLSEDFESRLAQVKCLRHKIEDLRSMISEHFATQLSSVCHVQ</sequence>
<reference evidence="3" key="1">
    <citation type="submission" date="2023-03" db="EMBL/GenBank/DDBJ databases">
        <authorList>
            <person name="Steffen K."/>
            <person name="Cardenas P."/>
        </authorList>
    </citation>
    <scope>NUCLEOTIDE SEQUENCE</scope>
</reference>
<evidence type="ECO:0000256" key="1">
    <source>
        <dbReference type="SAM" id="Coils"/>
    </source>
</evidence>
<dbReference type="AlphaFoldDB" id="A0AA35RNV6"/>
<dbReference type="EMBL" id="CASHTH010001369">
    <property type="protein sequence ID" value="CAI8014527.1"/>
    <property type="molecule type" value="Genomic_DNA"/>
</dbReference>
<dbReference type="InterPro" id="IPR058190">
    <property type="entry name" value="CC4_CEP85"/>
</dbReference>
<dbReference type="GO" id="GO:0005813">
    <property type="term" value="C:centrosome"/>
    <property type="evidence" value="ECO:0007669"/>
    <property type="project" value="TreeGrafter"/>
</dbReference>